<dbReference type="SUPFAM" id="SSF49401">
    <property type="entry name" value="Bacterial adhesins"/>
    <property type="match status" value="1"/>
</dbReference>
<evidence type="ECO:0000313" key="1">
    <source>
        <dbReference type="EMBL" id="SUC34375.1"/>
    </source>
</evidence>
<dbReference type="RefSeq" id="WP_006815992.1">
    <property type="nucleotide sequence ID" value="NZ_AP018946.1"/>
</dbReference>
<proteinExistence type="predicted"/>
<dbReference type="InterPro" id="IPR005430">
    <property type="entry name" value="P_pili_tip_PapF"/>
</dbReference>
<protein>
    <submittedName>
        <fullName evidence="1">P pilus assembly protein, pilin FimA</fullName>
    </submittedName>
</protein>
<dbReference type="OrthoDB" id="6455423at2"/>
<gene>
    <name evidence="1" type="ORF">NCTC12026_00712</name>
</gene>
<dbReference type="InterPro" id="IPR036937">
    <property type="entry name" value="Adhesion_dom_fimbrial_sf"/>
</dbReference>
<accession>A0A379G0B0</accession>
<sequence length="177" mass="19188">MKRINRISLYLWGFLLLNSPAIYGDVLVDVTATMVDPACNLRGEDGNSPLQIHFGTIETHNLNEISLAKDFPVYISGCNGGKGLSILLNPKGYGTQEYSGKQILSTSTKGLGVNLYDVTGGKTDSLGLNQLQPINPELISETEHRINLQAQLVNTLPVSQLSVGKFTSAMMISVTYN</sequence>
<name>A0A379G0B0_9GAMM</name>
<dbReference type="EMBL" id="UGUA01000002">
    <property type="protein sequence ID" value="SUC34375.1"/>
    <property type="molecule type" value="Genomic_DNA"/>
</dbReference>
<dbReference type="PRINTS" id="PR01613">
    <property type="entry name" value="FIMBRIALPAPF"/>
</dbReference>
<reference evidence="1 2" key="1">
    <citation type="submission" date="2018-06" db="EMBL/GenBank/DDBJ databases">
        <authorList>
            <consortium name="Pathogen Informatics"/>
            <person name="Doyle S."/>
        </authorList>
    </citation>
    <scope>NUCLEOTIDE SEQUENCE [LARGE SCALE GENOMIC DNA]</scope>
    <source>
        <strain evidence="1 2">NCTC12026</strain>
    </source>
</reference>
<dbReference type="Proteomes" id="UP000255129">
    <property type="component" value="Unassembled WGS sequence"/>
</dbReference>
<dbReference type="InterPro" id="IPR008966">
    <property type="entry name" value="Adhesion_dom_sf"/>
</dbReference>
<dbReference type="GO" id="GO:0009289">
    <property type="term" value="C:pilus"/>
    <property type="evidence" value="ECO:0007669"/>
    <property type="project" value="InterPro"/>
</dbReference>
<organism evidence="1 2">
    <name type="scientific">Providencia rustigianii</name>
    <dbReference type="NCBI Taxonomy" id="158850"/>
    <lineage>
        <taxon>Bacteria</taxon>
        <taxon>Pseudomonadati</taxon>
        <taxon>Pseudomonadota</taxon>
        <taxon>Gammaproteobacteria</taxon>
        <taxon>Enterobacterales</taxon>
        <taxon>Morganellaceae</taxon>
        <taxon>Providencia</taxon>
    </lineage>
</organism>
<evidence type="ECO:0000313" key="2">
    <source>
        <dbReference type="Proteomes" id="UP000255129"/>
    </source>
</evidence>
<dbReference type="GO" id="GO:0007155">
    <property type="term" value="P:cell adhesion"/>
    <property type="evidence" value="ECO:0007669"/>
    <property type="project" value="InterPro"/>
</dbReference>
<dbReference type="Gene3D" id="2.60.40.1090">
    <property type="entry name" value="Fimbrial-type adhesion domain"/>
    <property type="match status" value="1"/>
</dbReference>
<dbReference type="AlphaFoldDB" id="A0A379G0B0"/>